<dbReference type="InterPro" id="IPR036388">
    <property type="entry name" value="WH-like_DNA-bd_sf"/>
</dbReference>
<keyword evidence="3" id="KW-0804">Transcription</keyword>
<evidence type="ECO:0000313" key="7">
    <source>
        <dbReference type="Proteomes" id="UP001611075"/>
    </source>
</evidence>
<proteinExistence type="predicted"/>
<feature type="compositionally biased region" description="Low complexity" evidence="4">
    <location>
        <begin position="112"/>
        <end position="131"/>
    </location>
</feature>
<dbReference type="PANTHER" id="PTHR43132">
    <property type="entry name" value="ARSENICAL RESISTANCE OPERON REPRESSOR ARSR-RELATED"/>
    <property type="match status" value="1"/>
</dbReference>
<evidence type="ECO:0000313" key="6">
    <source>
        <dbReference type="EMBL" id="MFI0791306.1"/>
    </source>
</evidence>
<dbReference type="Pfam" id="PF01022">
    <property type="entry name" value="HTH_5"/>
    <property type="match status" value="1"/>
</dbReference>
<name>A0ABW7SEJ4_9ACTN</name>
<accession>A0ABW7SEJ4</accession>
<protein>
    <submittedName>
        <fullName evidence="6">ArsR/SmtB family transcription factor</fullName>
    </submittedName>
</protein>
<dbReference type="RefSeq" id="WP_396675890.1">
    <property type="nucleotide sequence ID" value="NZ_JBIRPU010000001.1"/>
</dbReference>
<sequence length="131" mass="13761">MSVPLYQAKAELFRTLGHPARIRVLELLQDGPKPVRELLAAIDVEASNLSQQLAVLRRAGIVTSYREGPLVMYSLSTPDVADLLAAGRRILGAVLTDRDALLDELRAGGTGPAPDAATSAGSDGSRAGQSL</sequence>
<dbReference type="PRINTS" id="PR00778">
    <property type="entry name" value="HTHARSR"/>
</dbReference>
<organism evidence="6 7">
    <name type="scientific">Micromonospora rubida</name>
    <dbReference type="NCBI Taxonomy" id="2697657"/>
    <lineage>
        <taxon>Bacteria</taxon>
        <taxon>Bacillati</taxon>
        <taxon>Actinomycetota</taxon>
        <taxon>Actinomycetes</taxon>
        <taxon>Micromonosporales</taxon>
        <taxon>Micromonosporaceae</taxon>
        <taxon>Micromonospora</taxon>
    </lineage>
</organism>
<dbReference type="InterPro" id="IPR051011">
    <property type="entry name" value="Metal_resp_trans_reg"/>
</dbReference>
<evidence type="ECO:0000259" key="5">
    <source>
        <dbReference type="PROSITE" id="PS50987"/>
    </source>
</evidence>
<keyword evidence="1" id="KW-0805">Transcription regulation</keyword>
<evidence type="ECO:0000256" key="3">
    <source>
        <dbReference type="ARBA" id="ARBA00023163"/>
    </source>
</evidence>
<evidence type="ECO:0000256" key="2">
    <source>
        <dbReference type="ARBA" id="ARBA00023125"/>
    </source>
</evidence>
<feature type="domain" description="HTH arsR-type" evidence="5">
    <location>
        <begin position="1"/>
        <end position="95"/>
    </location>
</feature>
<keyword evidence="7" id="KW-1185">Reference proteome</keyword>
<dbReference type="InterPro" id="IPR011991">
    <property type="entry name" value="ArsR-like_HTH"/>
</dbReference>
<gene>
    <name evidence="6" type="ORF">ACH4OY_01185</name>
</gene>
<dbReference type="PANTHER" id="PTHR43132:SF2">
    <property type="entry name" value="ARSENICAL RESISTANCE OPERON REPRESSOR ARSR-RELATED"/>
    <property type="match status" value="1"/>
</dbReference>
<feature type="region of interest" description="Disordered" evidence="4">
    <location>
        <begin position="105"/>
        <end position="131"/>
    </location>
</feature>
<evidence type="ECO:0000256" key="4">
    <source>
        <dbReference type="SAM" id="MobiDB-lite"/>
    </source>
</evidence>
<reference evidence="6 7" key="1">
    <citation type="submission" date="2024-10" db="EMBL/GenBank/DDBJ databases">
        <title>The Natural Products Discovery Center: Release of the First 8490 Sequenced Strains for Exploring Actinobacteria Biosynthetic Diversity.</title>
        <authorList>
            <person name="Kalkreuter E."/>
            <person name="Kautsar S.A."/>
            <person name="Yang D."/>
            <person name="Bader C.D."/>
            <person name="Teijaro C.N."/>
            <person name="Fluegel L."/>
            <person name="Davis C.M."/>
            <person name="Simpson J.R."/>
            <person name="Lauterbach L."/>
            <person name="Steele A.D."/>
            <person name="Gui C."/>
            <person name="Meng S."/>
            <person name="Li G."/>
            <person name="Viehrig K."/>
            <person name="Ye F."/>
            <person name="Su P."/>
            <person name="Kiefer A.F."/>
            <person name="Nichols A."/>
            <person name="Cepeda A.J."/>
            <person name="Yan W."/>
            <person name="Fan B."/>
            <person name="Jiang Y."/>
            <person name="Adhikari A."/>
            <person name="Zheng C.-J."/>
            <person name="Schuster L."/>
            <person name="Cowan T.M."/>
            <person name="Smanski M.J."/>
            <person name="Chevrette M.G."/>
            <person name="De Carvalho L.P.S."/>
            <person name="Shen B."/>
        </authorList>
    </citation>
    <scope>NUCLEOTIDE SEQUENCE [LARGE SCALE GENOMIC DNA]</scope>
    <source>
        <strain evidence="6 7">NPDC021253</strain>
    </source>
</reference>
<keyword evidence="2" id="KW-0238">DNA-binding</keyword>
<dbReference type="EMBL" id="JBIRPU010000001">
    <property type="protein sequence ID" value="MFI0791306.1"/>
    <property type="molecule type" value="Genomic_DNA"/>
</dbReference>
<dbReference type="Gene3D" id="1.10.10.10">
    <property type="entry name" value="Winged helix-like DNA-binding domain superfamily/Winged helix DNA-binding domain"/>
    <property type="match status" value="1"/>
</dbReference>
<dbReference type="Proteomes" id="UP001611075">
    <property type="component" value="Unassembled WGS sequence"/>
</dbReference>
<dbReference type="SUPFAM" id="SSF46785">
    <property type="entry name" value="Winged helix' DNA-binding domain"/>
    <property type="match status" value="1"/>
</dbReference>
<dbReference type="SMART" id="SM00418">
    <property type="entry name" value="HTH_ARSR"/>
    <property type="match status" value="1"/>
</dbReference>
<dbReference type="InterPro" id="IPR036390">
    <property type="entry name" value="WH_DNA-bd_sf"/>
</dbReference>
<dbReference type="InterPro" id="IPR001845">
    <property type="entry name" value="HTH_ArsR_DNA-bd_dom"/>
</dbReference>
<evidence type="ECO:0000256" key="1">
    <source>
        <dbReference type="ARBA" id="ARBA00023015"/>
    </source>
</evidence>
<comment type="caution">
    <text evidence="6">The sequence shown here is derived from an EMBL/GenBank/DDBJ whole genome shotgun (WGS) entry which is preliminary data.</text>
</comment>
<dbReference type="CDD" id="cd00090">
    <property type="entry name" value="HTH_ARSR"/>
    <property type="match status" value="1"/>
</dbReference>
<dbReference type="NCBIfam" id="NF033788">
    <property type="entry name" value="HTH_metalloreg"/>
    <property type="match status" value="1"/>
</dbReference>
<dbReference type="PROSITE" id="PS50987">
    <property type="entry name" value="HTH_ARSR_2"/>
    <property type="match status" value="1"/>
</dbReference>